<dbReference type="EMBL" id="MN739683">
    <property type="protein sequence ID" value="QHT20760.1"/>
    <property type="molecule type" value="Genomic_DNA"/>
</dbReference>
<proteinExistence type="predicted"/>
<keyword evidence="1" id="KW-0812">Transmembrane</keyword>
<evidence type="ECO:0000256" key="1">
    <source>
        <dbReference type="SAM" id="Phobius"/>
    </source>
</evidence>
<keyword evidence="1" id="KW-1133">Transmembrane helix</keyword>
<keyword evidence="1" id="KW-0472">Membrane</keyword>
<feature type="transmembrane region" description="Helical" evidence="1">
    <location>
        <begin position="12"/>
        <end position="33"/>
    </location>
</feature>
<evidence type="ECO:0000313" key="2">
    <source>
        <dbReference type="EMBL" id="QHT20760.1"/>
    </source>
</evidence>
<organism evidence="2">
    <name type="scientific">viral metagenome</name>
    <dbReference type="NCBI Taxonomy" id="1070528"/>
    <lineage>
        <taxon>unclassified sequences</taxon>
        <taxon>metagenomes</taxon>
        <taxon>organismal metagenomes</taxon>
    </lineage>
</organism>
<reference evidence="2" key="1">
    <citation type="journal article" date="2020" name="Nature">
        <title>Giant virus diversity and host interactions through global metagenomics.</title>
        <authorList>
            <person name="Schulz F."/>
            <person name="Roux S."/>
            <person name="Paez-Espino D."/>
            <person name="Jungbluth S."/>
            <person name="Walsh D.A."/>
            <person name="Denef V.J."/>
            <person name="McMahon K.D."/>
            <person name="Konstantinidis K.T."/>
            <person name="Eloe-Fadrosh E.A."/>
            <person name="Kyrpides N.C."/>
            <person name="Woyke T."/>
        </authorList>
    </citation>
    <scope>NUCLEOTIDE SEQUENCE</scope>
    <source>
        <strain evidence="2">GVMAG-M-3300023174-75</strain>
    </source>
</reference>
<dbReference type="AlphaFoldDB" id="A0A6C0DWQ5"/>
<name>A0A6C0DWQ5_9ZZZZ</name>
<dbReference type="Pfam" id="PF19059">
    <property type="entry name" value="DUF5755"/>
    <property type="match status" value="1"/>
</dbReference>
<sequence length="193" mass="22382">MAYKKKQGLTITNSSILTFIAVVALLYFLYFIYFKLNMLEPINTKQNTFSLVGNSCKRENDVLLNPYDPPVRDERLFNNCNYNGAKIPINIPTQSVNTNYRQLGILTRVNRDDTILPLMGRPLFVNRDKWNYYTMNDKNNMIKLPISFKNKSCTSEMGCDSVYNGDTVYVEGYSDLFRVTLYDNASMEYIPHL</sequence>
<dbReference type="InterPro" id="IPR043929">
    <property type="entry name" value="DUF5755"/>
</dbReference>
<protein>
    <submittedName>
        <fullName evidence="2">Uncharacterized protein</fullName>
    </submittedName>
</protein>
<accession>A0A6C0DWQ5</accession>